<dbReference type="CDD" id="cd06225">
    <property type="entry name" value="HAMP"/>
    <property type="match status" value="1"/>
</dbReference>
<dbReference type="Pfam" id="PF00015">
    <property type="entry name" value="MCPsignal"/>
    <property type="match status" value="1"/>
</dbReference>
<evidence type="ECO:0000256" key="1">
    <source>
        <dbReference type="ARBA" id="ARBA00023224"/>
    </source>
</evidence>
<organism evidence="3 4">
    <name type="scientific">Capsulimonas corticalis</name>
    <dbReference type="NCBI Taxonomy" id="2219043"/>
    <lineage>
        <taxon>Bacteria</taxon>
        <taxon>Bacillati</taxon>
        <taxon>Armatimonadota</taxon>
        <taxon>Armatimonadia</taxon>
        <taxon>Capsulimonadales</taxon>
        <taxon>Capsulimonadaceae</taxon>
        <taxon>Capsulimonas</taxon>
    </lineage>
</organism>
<proteinExistence type="inferred from homology"/>
<dbReference type="Gene3D" id="3.30.450.20">
    <property type="entry name" value="PAS domain"/>
    <property type="match status" value="1"/>
</dbReference>
<protein>
    <submittedName>
        <fullName evidence="3">Uncharacterized protein</fullName>
    </submittedName>
</protein>
<dbReference type="CDD" id="cd12913">
    <property type="entry name" value="PDC1_MCP_like"/>
    <property type="match status" value="1"/>
</dbReference>
<dbReference type="PROSITE" id="PS50885">
    <property type="entry name" value="HAMP"/>
    <property type="match status" value="1"/>
</dbReference>
<dbReference type="Proteomes" id="UP000287394">
    <property type="component" value="Chromosome"/>
</dbReference>
<dbReference type="RefSeq" id="WP_165864584.1">
    <property type="nucleotide sequence ID" value="NZ_AP025739.1"/>
</dbReference>
<dbReference type="GO" id="GO:0016020">
    <property type="term" value="C:membrane"/>
    <property type="evidence" value="ECO:0007669"/>
    <property type="project" value="InterPro"/>
</dbReference>
<dbReference type="PROSITE" id="PS50111">
    <property type="entry name" value="CHEMOTAXIS_TRANSDUC_2"/>
    <property type="match status" value="1"/>
</dbReference>
<dbReference type="PANTHER" id="PTHR32089">
    <property type="entry name" value="METHYL-ACCEPTING CHEMOTAXIS PROTEIN MCPB"/>
    <property type="match status" value="1"/>
</dbReference>
<dbReference type="Gene3D" id="1.10.287.950">
    <property type="entry name" value="Methyl-accepting chemotaxis protein"/>
    <property type="match status" value="2"/>
</dbReference>
<sequence>MKNFAPKTIAQKLCLWIALATCTVLTVTSWVSYATSRNALERQTDAQATIQAESAAQGVDSMIAQASIMARAIGSRQEVTGVESMKTLVPLFAKILENTPKDQAYDAYVAFDAIKYTDPNSVPIVTRTSWPNAGPNASYDFHAPDQDWYAGPKSTGQPYVTEPYFDDGATNVSMVSCTYPIFDARHKFFGVSGVDMTLDGIQQSIAGVRLLKDPQYKDSEYTFLVSKGGLVVAHPKTDLLPHKGYKGEKIDHLADGKLTLSSASGVAVATLNGDARRIYWATAPVTGWKVVINVSQSAVMAPLAVLRNRALLLSALSVLLMVFVVFVIATKMMRPLETLSNAAEGLAQGDVDQKITVNSKDEIGAIADALRSVIQYQSEMADAAHRIAHKDLSAIVTPKSDRDALGCAFAQMTSNLRELAGDLQAAALGVTSASQSLANSSRQVGATADGVSATMSEVAQATDQSARGASEVAQGAANQARSIAEGASLVNQLGAAVRNVSQDAGEATRAAADATKAAGNGALAVSQTVAGMLAIRQTITESAAVVGSLEQSSEKIGGIVQTIEQIAEQTNLLALNAAIEAARAGEAGRGFAVVADEVRKLAERSSAATREIGGLIADVQTRTRQAVASMQHGARDVESGSDLAEEAGAALARIQDVVRTVTERVEGIASAAAQIHESSEAVSRSITEVAAVVEQSSAAAEEMSASAEEVSASIQTVAGTTAQQNAAVAELALSAQDLAGIAQSLEAVVRQFQLEGEGNGSPKLTMVRAA</sequence>
<dbReference type="CDD" id="cd12912">
    <property type="entry name" value="PDC2_MCP_like"/>
    <property type="match status" value="1"/>
</dbReference>
<evidence type="ECO:0000313" key="4">
    <source>
        <dbReference type="Proteomes" id="UP000287394"/>
    </source>
</evidence>
<name>A0A402D4I6_9BACT</name>
<dbReference type="SMART" id="SM00304">
    <property type="entry name" value="HAMP"/>
    <property type="match status" value="1"/>
</dbReference>
<dbReference type="SUPFAM" id="SSF58104">
    <property type="entry name" value="Methyl-accepting chemotaxis protein (MCP) signaling domain"/>
    <property type="match status" value="2"/>
</dbReference>
<dbReference type="GO" id="GO:0007165">
    <property type="term" value="P:signal transduction"/>
    <property type="evidence" value="ECO:0007669"/>
    <property type="project" value="UniProtKB-KW"/>
</dbReference>
<evidence type="ECO:0000256" key="2">
    <source>
        <dbReference type="ARBA" id="ARBA00029447"/>
    </source>
</evidence>
<accession>A0A402D4I6</accession>
<dbReference type="InterPro" id="IPR004089">
    <property type="entry name" value="MCPsignal_dom"/>
</dbReference>
<evidence type="ECO:0000313" key="3">
    <source>
        <dbReference type="EMBL" id="BDI29176.1"/>
    </source>
</evidence>
<comment type="similarity">
    <text evidence="2">Belongs to the methyl-accepting chemotaxis (MCP) protein family.</text>
</comment>
<dbReference type="Pfam" id="PF00672">
    <property type="entry name" value="HAMP"/>
    <property type="match status" value="1"/>
</dbReference>
<keyword evidence="1" id="KW-0807">Transducer</keyword>
<dbReference type="EMBL" id="AP025739">
    <property type="protein sequence ID" value="BDI29176.1"/>
    <property type="molecule type" value="Genomic_DNA"/>
</dbReference>
<dbReference type="PANTHER" id="PTHR32089:SF112">
    <property type="entry name" value="LYSOZYME-LIKE PROTEIN-RELATED"/>
    <property type="match status" value="1"/>
</dbReference>
<dbReference type="SMART" id="SM00283">
    <property type="entry name" value="MA"/>
    <property type="match status" value="1"/>
</dbReference>
<dbReference type="FunCoup" id="A0A402D4I6">
    <property type="interactions" value="131"/>
</dbReference>
<dbReference type="Pfam" id="PF22673">
    <property type="entry name" value="MCP-like_PDC_1"/>
    <property type="match status" value="1"/>
</dbReference>
<dbReference type="InterPro" id="IPR003660">
    <property type="entry name" value="HAMP_dom"/>
</dbReference>
<reference evidence="3 4" key="1">
    <citation type="journal article" date="2019" name="Int. J. Syst. Evol. Microbiol.">
        <title>Capsulimonas corticalis gen. nov., sp. nov., an aerobic capsulated bacterium, of a novel bacterial order, Capsulimonadales ord. nov., of the class Armatimonadia of the phylum Armatimonadetes.</title>
        <authorList>
            <person name="Li J."/>
            <person name="Kudo C."/>
            <person name="Tonouchi A."/>
        </authorList>
    </citation>
    <scope>NUCLEOTIDE SEQUENCE [LARGE SCALE GENOMIC DNA]</scope>
    <source>
        <strain evidence="3 4">AX-7</strain>
    </source>
</reference>
<dbReference type="Gene3D" id="6.10.340.10">
    <property type="match status" value="1"/>
</dbReference>
<keyword evidence="4" id="KW-1185">Reference proteome</keyword>
<dbReference type="KEGG" id="ccot:CCAX7_12270"/>
<dbReference type="CDD" id="cd11386">
    <property type="entry name" value="MCP_signal"/>
    <property type="match status" value="1"/>
</dbReference>
<dbReference type="SUPFAM" id="SSF158472">
    <property type="entry name" value="HAMP domain-like"/>
    <property type="match status" value="1"/>
</dbReference>
<dbReference type="AlphaFoldDB" id="A0A402D4I6"/>
<gene>
    <name evidence="3" type="ORF">CCAX7_12270</name>
</gene>